<dbReference type="PANTHER" id="PTHR13903">
    <property type="entry name" value="PIRIN-RELATED"/>
    <property type="match status" value="1"/>
</dbReference>
<dbReference type="RefSeq" id="WP_307223965.1">
    <property type="nucleotide sequence ID" value="NZ_CP116940.1"/>
</dbReference>
<dbReference type="CDD" id="cd02909">
    <property type="entry name" value="cupin_pirin_N"/>
    <property type="match status" value="1"/>
</dbReference>
<comment type="caution">
    <text evidence="5">The sequence shown here is derived from an EMBL/GenBank/DDBJ whole genome shotgun (WGS) entry which is preliminary data.</text>
</comment>
<dbReference type="InterPro" id="IPR008778">
    <property type="entry name" value="Pirin_C_dom"/>
</dbReference>
<dbReference type="Gene3D" id="2.60.120.10">
    <property type="entry name" value="Jelly Rolls"/>
    <property type="match status" value="2"/>
</dbReference>
<reference evidence="5 6" key="1">
    <citation type="submission" date="2023-07" db="EMBL/GenBank/DDBJ databases">
        <title>Genomic Encyclopedia of Type Strains, Phase IV (KMG-IV): sequencing the most valuable type-strain genomes for metagenomic binning, comparative biology and taxonomic classification.</title>
        <authorList>
            <person name="Goeker M."/>
        </authorList>
    </citation>
    <scope>NUCLEOTIDE SEQUENCE [LARGE SCALE GENOMIC DNA]</scope>
    <source>
        <strain evidence="5 6">DSM 16980</strain>
    </source>
</reference>
<dbReference type="InterPro" id="IPR011051">
    <property type="entry name" value="RmlC_Cupin_sf"/>
</dbReference>
<accession>A0ABT9Y7W4</accession>
<dbReference type="PANTHER" id="PTHR13903:SF8">
    <property type="entry name" value="PIRIN"/>
    <property type="match status" value="1"/>
</dbReference>
<dbReference type="CDD" id="cd02247">
    <property type="entry name" value="cupin_pirin_C"/>
    <property type="match status" value="1"/>
</dbReference>
<dbReference type="Pfam" id="PF02678">
    <property type="entry name" value="Pirin"/>
    <property type="match status" value="1"/>
</dbReference>
<dbReference type="InterPro" id="IPR012093">
    <property type="entry name" value="Pirin"/>
</dbReference>
<dbReference type="PIRSF" id="PIRSF006232">
    <property type="entry name" value="Pirin"/>
    <property type="match status" value="1"/>
</dbReference>
<evidence type="ECO:0000313" key="5">
    <source>
        <dbReference type="EMBL" id="MDQ0203829.1"/>
    </source>
</evidence>
<evidence type="ECO:0000313" key="6">
    <source>
        <dbReference type="Proteomes" id="UP001239167"/>
    </source>
</evidence>
<feature type="domain" description="Pirin N-terminal" evidence="3">
    <location>
        <begin position="21"/>
        <end position="120"/>
    </location>
</feature>
<dbReference type="EMBL" id="JAUSUE010000009">
    <property type="protein sequence ID" value="MDQ0203829.1"/>
    <property type="molecule type" value="Genomic_DNA"/>
</dbReference>
<gene>
    <name evidence="5" type="ORF">J2S01_001548</name>
</gene>
<evidence type="ECO:0000259" key="3">
    <source>
        <dbReference type="Pfam" id="PF02678"/>
    </source>
</evidence>
<sequence>MKERQIKQKVVGEKAVDGAGVRLVRVLGNNTIRDFDPFLMLDSFDSVKPEDYTAGFPMHPHRGIETITYLIKGKIDHEDSLGNTGVIREGECQWMTAGSGILHQEMPRESDRMLGFQLWLNLPQKNKMTEPAYMSITKDMITRTKAGSAEIAVLSGSFGGKKGVLPKYIPASIYDIILPKNEVIKLPTKQDENVFVFTILGDIFAAGEHIAEKTAVLFKDGDYVNITAPAENDVRFIFFSAKALNESVAWGGPIVMNTKEELAEAFSELNEGIFIKHK</sequence>
<dbReference type="Pfam" id="PF05726">
    <property type="entry name" value="Pirin_C"/>
    <property type="match status" value="1"/>
</dbReference>
<feature type="domain" description="Pirin C-terminal" evidence="4">
    <location>
        <begin position="174"/>
        <end position="274"/>
    </location>
</feature>
<evidence type="ECO:0000259" key="4">
    <source>
        <dbReference type="Pfam" id="PF05726"/>
    </source>
</evidence>
<dbReference type="Proteomes" id="UP001239167">
    <property type="component" value="Unassembled WGS sequence"/>
</dbReference>
<dbReference type="SUPFAM" id="SSF51182">
    <property type="entry name" value="RmlC-like cupins"/>
    <property type="match status" value="1"/>
</dbReference>
<protein>
    <submittedName>
        <fullName evidence="5">Redox-sensitive bicupin YhaK (Pirin superfamily)</fullName>
    </submittedName>
</protein>
<dbReference type="InterPro" id="IPR003829">
    <property type="entry name" value="Pirin_N_dom"/>
</dbReference>
<dbReference type="InterPro" id="IPR014710">
    <property type="entry name" value="RmlC-like_jellyroll"/>
</dbReference>
<name>A0ABT9Y7W4_9FIRM</name>
<evidence type="ECO:0000256" key="2">
    <source>
        <dbReference type="RuleBase" id="RU003457"/>
    </source>
</evidence>
<keyword evidence="6" id="KW-1185">Reference proteome</keyword>
<organism evidence="5 6">
    <name type="scientific">Pectinatus haikarae</name>
    <dbReference type="NCBI Taxonomy" id="349096"/>
    <lineage>
        <taxon>Bacteria</taxon>
        <taxon>Bacillati</taxon>
        <taxon>Bacillota</taxon>
        <taxon>Negativicutes</taxon>
        <taxon>Selenomonadales</taxon>
        <taxon>Selenomonadaceae</taxon>
        <taxon>Pectinatus</taxon>
    </lineage>
</organism>
<comment type="similarity">
    <text evidence="1 2">Belongs to the pirin family.</text>
</comment>
<evidence type="ECO:0000256" key="1">
    <source>
        <dbReference type="ARBA" id="ARBA00008416"/>
    </source>
</evidence>
<proteinExistence type="inferred from homology"/>